<evidence type="ECO:0000256" key="5">
    <source>
        <dbReference type="ARBA" id="ARBA00023002"/>
    </source>
</evidence>
<dbReference type="Pfam" id="PF18317">
    <property type="entry name" value="SDH_C"/>
    <property type="match status" value="1"/>
</dbReference>
<dbReference type="KEGG" id="dog:HP555_05170"/>
<feature type="binding site" evidence="9">
    <location>
        <position position="90"/>
    </location>
    <ligand>
        <name>shikimate</name>
        <dbReference type="ChEBI" id="CHEBI:36208"/>
    </ligand>
</feature>
<evidence type="ECO:0000256" key="7">
    <source>
        <dbReference type="ARBA" id="ARBA00049442"/>
    </source>
</evidence>
<dbReference type="Gene3D" id="3.40.50.10860">
    <property type="entry name" value="Leucine Dehydrogenase, chain A, domain 1"/>
    <property type="match status" value="1"/>
</dbReference>
<evidence type="ECO:0000313" key="13">
    <source>
        <dbReference type="EMBL" id="QQG65295.1"/>
    </source>
</evidence>
<dbReference type="SUPFAM" id="SSF53223">
    <property type="entry name" value="Aminoacid dehydrogenase-like, N-terminal domain"/>
    <property type="match status" value="1"/>
</dbReference>
<protein>
    <recommendedName>
        <fullName evidence="2 9">Shikimate dehydrogenase (NADP(+))</fullName>
        <shortName evidence="9">SDH</shortName>
        <ecNumber evidence="2 9">1.1.1.25</ecNumber>
    </recommendedName>
</protein>
<feature type="binding site" evidence="9">
    <location>
        <position position="248"/>
    </location>
    <ligand>
        <name>shikimate</name>
        <dbReference type="ChEBI" id="CHEBI:36208"/>
    </ligand>
</feature>
<keyword evidence="4 9" id="KW-0521">NADP</keyword>
<evidence type="ECO:0000259" key="11">
    <source>
        <dbReference type="Pfam" id="PF08501"/>
    </source>
</evidence>
<reference evidence="13 14" key="1">
    <citation type="submission" date="2020-05" db="EMBL/GenBank/DDBJ databases">
        <title>Complete genome of Desulfobulbus oligotrophicus.</title>
        <authorList>
            <person name="Podar M."/>
        </authorList>
    </citation>
    <scope>NUCLEOTIDE SEQUENCE [LARGE SCALE GENOMIC DNA]</scope>
    <source>
        <strain evidence="13 14">Prop6</strain>
    </source>
</reference>
<dbReference type="InterPro" id="IPR041121">
    <property type="entry name" value="SDH_C"/>
</dbReference>
<comment type="subunit">
    <text evidence="9">Homodimer.</text>
</comment>
<dbReference type="RefSeq" id="WP_199264117.1">
    <property type="nucleotide sequence ID" value="NZ_CP054140.1"/>
</dbReference>
<keyword evidence="3 9" id="KW-0028">Amino-acid biosynthesis</keyword>
<evidence type="ECO:0000259" key="12">
    <source>
        <dbReference type="Pfam" id="PF18317"/>
    </source>
</evidence>
<feature type="binding site" evidence="9">
    <location>
        <position position="110"/>
    </location>
    <ligand>
        <name>shikimate</name>
        <dbReference type="ChEBI" id="CHEBI:36208"/>
    </ligand>
</feature>
<feature type="binding site" evidence="9">
    <location>
        <begin position="156"/>
        <end position="161"/>
    </location>
    <ligand>
        <name>NADP(+)</name>
        <dbReference type="ChEBI" id="CHEBI:58349"/>
    </ligand>
</feature>
<comment type="pathway">
    <text evidence="1 9">Metabolic intermediate biosynthesis; chorismate biosynthesis; chorismate from D-erythrose 4-phosphate and phosphoenolpyruvate: step 4/7.</text>
</comment>
<sequence>MKIDGQTQLFGIIGDPVEHSLSPVMHNAALRHLGLNGVYIPMRPDNLADGFRGLRSLGFIGVSVTVPFKVAVMEHLDEIDPVALQIGAVNTLIFTRTEAATPVCRGVNTDWLGSNRALAEVIQIAGRTVLILGAGGAARAVGFGLIEAGAKILISNRTAEKAQTLAAQLGGTFVPMDALPAIQADILINTTSVGMTPHDQEIPIDPELLSRFAVVMDIVYAPLETRLLREARARGCQTVDGLQMLHYQGAEQFILWTGHRAPHTVMRQALIKALTARKTS</sequence>
<evidence type="ECO:0000256" key="3">
    <source>
        <dbReference type="ARBA" id="ARBA00022605"/>
    </source>
</evidence>
<evidence type="ECO:0000256" key="6">
    <source>
        <dbReference type="ARBA" id="ARBA00023141"/>
    </source>
</evidence>
<dbReference type="UniPathway" id="UPA00053">
    <property type="reaction ID" value="UER00087"/>
</dbReference>
<dbReference type="InterPro" id="IPR036291">
    <property type="entry name" value="NAD(P)-bd_dom_sf"/>
</dbReference>
<evidence type="ECO:0000313" key="14">
    <source>
        <dbReference type="Proteomes" id="UP000596092"/>
    </source>
</evidence>
<dbReference type="Gene3D" id="3.40.50.720">
    <property type="entry name" value="NAD(P)-binding Rossmann-like Domain"/>
    <property type="match status" value="1"/>
</dbReference>
<feature type="domain" description="Shikimate dehydrogenase substrate binding N-terminal" evidence="11">
    <location>
        <begin position="12"/>
        <end position="92"/>
    </location>
</feature>
<dbReference type="Pfam" id="PF08501">
    <property type="entry name" value="Shikimate_dh_N"/>
    <property type="match status" value="1"/>
</dbReference>
<proteinExistence type="inferred from homology"/>
<evidence type="ECO:0000256" key="8">
    <source>
        <dbReference type="ARBA" id="ARBA00060613"/>
    </source>
</evidence>
<evidence type="ECO:0000256" key="1">
    <source>
        <dbReference type="ARBA" id="ARBA00004871"/>
    </source>
</evidence>
<feature type="binding site" evidence="9">
    <location>
        <begin position="133"/>
        <end position="137"/>
    </location>
    <ligand>
        <name>NADP(+)</name>
        <dbReference type="ChEBI" id="CHEBI:58349"/>
    </ligand>
</feature>
<feature type="binding site" evidence="9">
    <location>
        <position position="220"/>
    </location>
    <ligand>
        <name>shikimate</name>
        <dbReference type="ChEBI" id="CHEBI:36208"/>
    </ligand>
</feature>
<gene>
    <name evidence="9" type="primary">aroE</name>
    <name evidence="13" type="ORF">HP555_05170</name>
</gene>
<comment type="function">
    <text evidence="9">Involved in the biosynthesis of the chorismate, which leads to the biosynthesis of aromatic amino acids. Catalyzes the reversible NADPH linked reduction of 3-dehydroshikimate (DHSA) to yield shikimate (SA).</text>
</comment>
<comment type="pathway">
    <text evidence="8">Aromatic compound metabolism; 3,4-dihydroxybenzoate biosynthesis; 3-dehydroquinate from D-quinate (NAD(+) route).</text>
</comment>
<dbReference type="GO" id="GO:0009073">
    <property type="term" value="P:aromatic amino acid family biosynthetic process"/>
    <property type="evidence" value="ECO:0007669"/>
    <property type="project" value="UniProtKB-KW"/>
</dbReference>
<keyword evidence="14" id="KW-1185">Reference proteome</keyword>
<keyword evidence="6 9" id="KW-0057">Aromatic amino acid biosynthesis</keyword>
<feature type="binding site" evidence="9">
    <location>
        <position position="218"/>
    </location>
    <ligand>
        <name>NADP(+)</name>
        <dbReference type="ChEBI" id="CHEBI:58349"/>
    </ligand>
</feature>
<feature type="binding site" evidence="9">
    <location>
        <position position="241"/>
    </location>
    <ligand>
        <name>NADP(+)</name>
        <dbReference type="ChEBI" id="CHEBI:58349"/>
    </ligand>
</feature>
<dbReference type="GO" id="GO:0009423">
    <property type="term" value="P:chorismate biosynthetic process"/>
    <property type="evidence" value="ECO:0007669"/>
    <property type="project" value="UniProtKB-UniRule"/>
</dbReference>
<dbReference type="Proteomes" id="UP000596092">
    <property type="component" value="Chromosome"/>
</dbReference>
<evidence type="ECO:0000256" key="9">
    <source>
        <dbReference type="HAMAP-Rule" id="MF_00222"/>
    </source>
</evidence>
<dbReference type="SUPFAM" id="SSF51735">
    <property type="entry name" value="NAD(P)-binding Rossmann-fold domains"/>
    <property type="match status" value="1"/>
</dbReference>
<dbReference type="InterPro" id="IPR013708">
    <property type="entry name" value="Shikimate_DH-bd_N"/>
</dbReference>
<dbReference type="NCBIfam" id="TIGR00507">
    <property type="entry name" value="aroE"/>
    <property type="match status" value="1"/>
</dbReference>
<dbReference type="PANTHER" id="PTHR21089">
    <property type="entry name" value="SHIKIMATE DEHYDROGENASE"/>
    <property type="match status" value="1"/>
</dbReference>
<dbReference type="GO" id="GO:0004764">
    <property type="term" value="F:shikimate 3-dehydrogenase (NADP+) activity"/>
    <property type="evidence" value="ECO:0007669"/>
    <property type="project" value="UniProtKB-UniRule"/>
</dbReference>
<dbReference type="HAMAP" id="MF_00222">
    <property type="entry name" value="Shikimate_DH_AroE"/>
    <property type="match status" value="1"/>
</dbReference>
<accession>A0A7T5VCD0</accession>
<keyword evidence="5 9" id="KW-0560">Oxidoreductase</keyword>
<comment type="catalytic activity">
    <reaction evidence="7 9">
        <text>shikimate + NADP(+) = 3-dehydroshikimate + NADPH + H(+)</text>
        <dbReference type="Rhea" id="RHEA:17737"/>
        <dbReference type="ChEBI" id="CHEBI:15378"/>
        <dbReference type="ChEBI" id="CHEBI:16630"/>
        <dbReference type="ChEBI" id="CHEBI:36208"/>
        <dbReference type="ChEBI" id="CHEBI:57783"/>
        <dbReference type="ChEBI" id="CHEBI:58349"/>
        <dbReference type="EC" id="1.1.1.25"/>
    </reaction>
</comment>
<evidence type="ECO:0000256" key="4">
    <source>
        <dbReference type="ARBA" id="ARBA00022857"/>
    </source>
</evidence>
<dbReference type="InterPro" id="IPR022893">
    <property type="entry name" value="Shikimate_DH_fam"/>
</dbReference>
<feature type="domain" description="Quinate/shikimate 5-dehydrogenase/glutamyl-tRNA reductase" evidence="10">
    <location>
        <begin position="123"/>
        <end position="192"/>
    </location>
</feature>
<dbReference type="NCBIfam" id="NF001319">
    <property type="entry name" value="PRK00258.3-3"/>
    <property type="match status" value="1"/>
</dbReference>
<dbReference type="InterPro" id="IPR011342">
    <property type="entry name" value="Shikimate_DH"/>
</dbReference>
<dbReference type="EC" id="1.1.1.25" evidence="2 9"/>
<dbReference type="InterPro" id="IPR006151">
    <property type="entry name" value="Shikm_DH/Glu-tRNA_Rdtase"/>
</dbReference>
<dbReference type="Pfam" id="PF01488">
    <property type="entry name" value="Shikimate_DH"/>
    <property type="match status" value="1"/>
</dbReference>
<dbReference type="GO" id="GO:0008652">
    <property type="term" value="P:amino acid biosynthetic process"/>
    <property type="evidence" value="ECO:0007669"/>
    <property type="project" value="UniProtKB-KW"/>
</dbReference>
<feature type="active site" description="Proton acceptor" evidence="9">
    <location>
        <position position="69"/>
    </location>
</feature>
<evidence type="ECO:0000259" key="10">
    <source>
        <dbReference type="Pfam" id="PF01488"/>
    </source>
</evidence>
<dbReference type="GO" id="GO:0050661">
    <property type="term" value="F:NADP binding"/>
    <property type="evidence" value="ECO:0007669"/>
    <property type="project" value="InterPro"/>
</dbReference>
<dbReference type="EMBL" id="CP054140">
    <property type="protein sequence ID" value="QQG65295.1"/>
    <property type="molecule type" value="Genomic_DNA"/>
</dbReference>
<comment type="similarity">
    <text evidence="9">Belongs to the shikimate dehydrogenase family.</text>
</comment>
<dbReference type="GO" id="GO:0019632">
    <property type="term" value="P:shikimate metabolic process"/>
    <property type="evidence" value="ECO:0007669"/>
    <property type="project" value="InterPro"/>
</dbReference>
<evidence type="ECO:0000256" key="2">
    <source>
        <dbReference type="ARBA" id="ARBA00012962"/>
    </source>
</evidence>
<dbReference type="AlphaFoldDB" id="A0A7T5VCD0"/>
<comment type="caution">
    <text evidence="9">Lacks conserved residue(s) required for the propagation of feature annotation.</text>
</comment>
<dbReference type="PANTHER" id="PTHR21089:SF1">
    <property type="entry name" value="BIFUNCTIONAL 3-DEHYDROQUINATE DEHYDRATASE_SHIKIMATE DEHYDROGENASE, CHLOROPLASTIC"/>
    <property type="match status" value="1"/>
</dbReference>
<organism evidence="13 14">
    <name type="scientific">Desulfobulbus oligotrophicus</name>
    <dbReference type="NCBI Taxonomy" id="1909699"/>
    <lineage>
        <taxon>Bacteria</taxon>
        <taxon>Pseudomonadati</taxon>
        <taxon>Thermodesulfobacteriota</taxon>
        <taxon>Desulfobulbia</taxon>
        <taxon>Desulfobulbales</taxon>
        <taxon>Desulfobulbaceae</taxon>
        <taxon>Desulfobulbus</taxon>
    </lineage>
</organism>
<feature type="domain" description="SDH C-terminal" evidence="12">
    <location>
        <begin position="241"/>
        <end position="270"/>
    </location>
</feature>
<dbReference type="CDD" id="cd01065">
    <property type="entry name" value="NAD_bind_Shikimate_DH"/>
    <property type="match status" value="1"/>
</dbReference>
<feature type="binding site" evidence="9">
    <location>
        <position position="65"/>
    </location>
    <ligand>
        <name>shikimate</name>
        <dbReference type="ChEBI" id="CHEBI:36208"/>
    </ligand>
</feature>
<dbReference type="InterPro" id="IPR046346">
    <property type="entry name" value="Aminoacid_DH-like_N_sf"/>
</dbReference>
<dbReference type="FunFam" id="3.40.50.720:FF:000086">
    <property type="entry name" value="Quinate/shikimate dehydrogenase"/>
    <property type="match status" value="1"/>
</dbReference>
<feature type="binding site" evidence="9">
    <location>
        <begin position="20"/>
        <end position="22"/>
    </location>
    <ligand>
        <name>shikimate</name>
        <dbReference type="ChEBI" id="CHEBI:36208"/>
    </ligand>
</feature>
<name>A0A7T5VCD0_9BACT</name>